<dbReference type="AlphaFoldDB" id="A0ABD3AUK7"/>
<name>A0ABD3AUK7_9GENT</name>
<accession>A0ABD3AUK7</accession>
<gene>
    <name evidence="2" type="ORF">ACH5RR_003347</name>
</gene>
<evidence type="ECO:0000256" key="1">
    <source>
        <dbReference type="SAM" id="Coils"/>
    </source>
</evidence>
<organism evidence="2 3">
    <name type="scientific">Cinchona calisaya</name>
    <dbReference type="NCBI Taxonomy" id="153742"/>
    <lineage>
        <taxon>Eukaryota</taxon>
        <taxon>Viridiplantae</taxon>
        <taxon>Streptophyta</taxon>
        <taxon>Embryophyta</taxon>
        <taxon>Tracheophyta</taxon>
        <taxon>Spermatophyta</taxon>
        <taxon>Magnoliopsida</taxon>
        <taxon>eudicotyledons</taxon>
        <taxon>Gunneridae</taxon>
        <taxon>Pentapetalae</taxon>
        <taxon>asterids</taxon>
        <taxon>lamiids</taxon>
        <taxon>Gentianales</taxon>
        <taxon>Rubiaceae</taxon>
        <taxon>Cinchonoideae</taxon>
        <taxon>Cinchoneae</taxon>
        <taxon>Cinchona</taxon>
    </lineage>
</organism>
<dbReference type="EMBL" id="JBJUIK010000002">
    <property type="protein sequence ID" value="KAL3534886.1"/>
    <property type="molecule type" value="Genomic_DNA"/>
</dbReference>
<protein>
    <submittedName>
        <fullName evidence="2">Uncharacterized protein</fullName>
    </submittedName>
</protein>
<feature type="coiled-coil region" evidence="1">
    <location>
        <begin position="97"/>
        <end position="138"/>
    </location>
</feature>
<reference evidence="2 3" key="1">
    <citation type="submission" date="2024-11" db="EMBL/GenBank/DDBJ databases">
        <title>A near-complete genome assembly of Cinchona calisaya.</title>
        <authorList>
            <person name="Lian D.C."/>
            <person name="Zhao X.W."/>
            <person name="Wei L."/>
        </authorList>
    </citation>
    <scope>NUCLEOTIDE SEQUENCE [LARGE SCALE GENOMIC DNA]</scope>
    <source>
        <tissue evidence="2">Nenye</tissue>
    </source>
</reference>
<keyword evidence="1" id="KW-0175">Coiled coil</keyword>
<keyword evidence="3" id="KW-1185">Reference proteome</keyword>
<evidence type="ECO:0000313" key="2">
    <source>
        <dbReference type="EMBL" id="KAL3534886.1"/>
    </source>
</evidence>
<sequence>MPTMPILAQPVPCASIAASIFSVTAITSEQHRKAALGTGERISNKSWELYLNDYWSILELHNFSGKLTETALSTRLASIQRQVEETSSKNEQKLKHVEAIQAKRISLEDRKAELMKELEQVEVEMQGVDAEILKLNDEMSCDQHLMAYLKTEHTNLKNTPVVSSKDSEDLEALHIVLEEKRAEVAQLKWMD</sequence>
<comment type="caution">
    <text evidence="2">The sequence shown here is derived from an EMBL/GenBank/DDBJ whole genome shotgun (WGS) entry which is preliminary data.</text>
</comment>
<dbReference type="Proteomes" id="UP001630127">
    <property type="component" value="Unassembled WGS sequence"/>
</dbReference>
<proteinExistence type="predicted"/>
<evidence type="ECO:0000313" key="3">
    <source>
        <dbReference type="Proteomes" id="UP001630127"/>
    </source>
</evidence>